<sequence>MFIYKKLFKYVIVTYYFFLKQFPLNMIYRFYGGDYRTENKSNKYCDYLIEGDNPEISNIRQLCKAFFKVLDSFERLIRGVCSNDASRCCKYLYYWLHYQIRNTNPSRENMEKLYYVIDLFKADSILDGKCPDPREFNINNKSDEIKKLHFYSEGLYWIKKEKSHLFTHDKDSYRNYLEECSNYYNKDIRDKYCEHIKKYEFDIEDFEKEFNETKQFLSNEITGISTKTLNTIDKKACPPDVLYQSAVKQELNGYLTSAPKVSSHSSGTETNSELHGKTHKNITSGIVSGIIVGTLFLSFIAYKFTPLGIWIKSRIRDIRKKINNEENENNITLLDIFDNHENNLENGNYSINYHSL</sequence>
<accession>A0A1D3JD90</accession>
<organism evidence="2 3">
    <name type="scientific">Plasmodium ovale</name>
    <name type="common">malaria parasite P. ovale</name>
    <dbReference type="NCBI Taxonomy" id="36330"/>
    <lineage>
        <taxon>Eukaryota</taxon>
        <taxon>Sar</taxon>
        <taxon>Alveolata</taxon>
        <taxon>Apicomplexa</taxon>
        <taxon>Aconoidasida</taxon>
        <taxon>Haemosporida</taxon>
        <taxon>Plasmodiidae</taxon>
        <taxon>Plasmodium</taxon>
        <taxon>Plasmodium (Plasmodium)</taxon>
    </lineage>
</organism>
<evidence type="ECO:0000256" key="1">
    <source>
        <dbReference type="SAM" id="Phobius"/>
    </source>
</evidence>
<keyword evidence="3" id="KW-1185">Reference proteome</keyword>
<dbReference type="VEuPathDB" id="PlasmoDB:POWCR01_000027100"/>
<evidence type="ECO:0000313" key="3">
    <source>
        <dbReference type="Proteomes" id="UP000242942"/>
    </source>
</evidence>
<feature type="transmembrane region" description="Helical" evidence="1">
    <location>
        <begin position="286"/>
        <end position="311"/>
    </location>
</feature>
<gene>
    <name evidence="2" type="primary">PocGH01_00142200</name>
    <name evidence="2" type="ORF">POCGH01_00142200</name>
</gene>
<reference evidence="2 3" key="1">
    <citation type="submission" date="2016-06" db="EMBL/GenBank/DDBJ databases">
        <authorList>
            <consortium name="Pathogen Informatics"/>
        </authorList>
    </citation>
    <scope>NUCLEOTIDE SEQUENCE [LARGE SCALE GENOMIC DNA]</scope>
    <source>
        <strain evidence="2">PocGH01</strain>
    </source>
</reference>
<keyword evidence="1" id="KW-1133">Transmembrane helix</keyword>
<evidence type="ECO:0000313" key="2">
    <source>
        <dbReference type="EMBL" id="SBT83706.1"/>
    </source>
</evidence>
<keyword evidence="1" id="KW-0812">Transmembrane</keyword>
<proteinExistence type="predicted"/>
<dbReference type="EMBL" id="FLRI01000183">
    <property type="protein sequence ID" value="SBT83706.1"/>
    <property type="molecule type" value="Genomic_DNA"/>
</dbReference>
<dbReference type="AlphaFoldDB" id="A0A1D3JD90"/>
<keyword evidence="1" id="KW-0472">Membrane</keyword>
<protein>
    <submittedName>
        <fullName evidence="2">PIR protein</fullName>
    </submittedName>
</protein>
<dbReference type="InterPro" id="IPR008780">
    <property type="entry name" value="Plasmodium_Vir"/>
</dbReference>
<dbReference type="Pfam" id="PF05795">
    <property type="entry name" value="Plasmodium_Vir"/>
    <property type="match status" value="1"/>
</dbReference>
<dbReference type="OrthoDB" id="387439at2759"/>
<dbReference type="VEuPathDB" id="PlasmoDB:PocGH01_00142200"/>
<dbReference type="Proteomes" id="UP000242942">
    <property type="component" value="Unassembled WGS sequence"/>
</dbReference>
<name>A0A1D3JD90_PLAOA</name>